<dbReference type="InterPro" id="IPR001296">
    <property type="entry name" value="Glyco_trans_1"/>
</dbReference>
<evidence type="ECO:0000313" key="2">
    <source>
        <dbReference type="EMBL" id="CAJ31714.1"/>
    </source>
</evidence>
<dbReference type="Proteomes" id="UP000008745">
    <property type="component" value="Segment"/>
</dbReference>
<dbReference type="KEGG" id="vg:5798002"/>
<dbReference type="Pfam" id="PF00534">
    <property type="entry name" value="Glycos_transf_1"/>
    <property type="match status" value="1"/>
</dbReference>
<evidence type="ECO:0000313" key="3">
    <source>
        <dbReference type="Proteomes" id="UP000008745"/>
    </source>
</evidence>
<proteinExistence type="predicted"/>
<dbReference type="OrthoDB" id="5195at10239"/>
<reference evidence="3" key="1">
    <citation type="journal article" date="2008" name="J. Virol.">
        <title>Structure of the acidianus filamentous virus 3 and comparative genomics of related archaeal lipothrixviruses.</title>
        <authorList>
            <person name="Vestergaard G."/>
            <person name="Aramayo R."/>
            <person name="Basta T."/>
            <person name="Haring M."/>
            <person name="Peng X."/>
            <person name="Brugger K."/>
            <person name="Chen L."/>
            <person name="Rachel R."/>
            <person name="Boisset N."/>
            <person name="Garrett R.A."/>
            <person name="Prangishvili D."/>
        </authorList>
    </citation>
    <scope>NUCLEOTIDE SEQUENCE [LARGE SCALE GENOMIC DNA]</scope>
</reference>
<dbReference type="CAZy" id="GT4">
    <property type="family name" value="Glycosyltransferase Family 4"/>
</dbReference>
<evidence type="ECO:0000259" key="1">
    <source>
        <dbReference type="Pfam" id="PF00534"/>
    </source>
</evidence>
<protein>
    <submittedName>
        <fullName evidence="2">Glycosyltransferase</fullName>
    </submittedName>
</protein>
<dbReference type="GeneID" id="5798002"/>
<organism evidence="2 3">
    <name type="scientific">Betalipothrixvirus puteoliense</name>
    <dbReference type="NCBI Taxonomy" id="346884"/>
    <lineage>
        <taxon>Viruses</taxon>
        <taxon>Adnaviria</taxon>
        <taxon>Zilligvirae</taxon>
        <taxon>Taleaviricota</taxon>
        <taxon>Tokiviricetes</taxon>
        <taxon>Ligamenvirales</taxon>
        <taxon>Lipothrixviridae</taxon>
        <taxon>Betalipothrixvirus</taxon>
    </lineage>
</organism>
<dbReference type="EMBL" id="AM087123">
    <property type="protein sequence ID" value="CAJ31714.1"/>
    <property type="molecule type" value="Genomic_DNA"/>
</dbReference>
<dbReference type="RefSeq" id="YP_001604318.1">
    <property type="nucleotide sequence ID" value="NC_010154.1"/>
</dbReference>
<accession>A7WKW7</accession>
<feature type="domain" description="Glycosyl transferase family 1" evidence="1">
    <location>
        <begin position="158"/>
        <end position="210"/>
    </location>
</feature>
<name>A7WKW7_9VIRU</name>
<keyword evidence="3" id="KW-1185">Reference proteome</keyword>
<dbReference type="SUPFAM" id="SSF53756">
    <property type="entry name" value="UDP-Glycosyltransferase/glycogen phosphorylase"/>
    <property type="match status" value="1"/>
</dbReference>
<dbReference type="GO" id="GO:0016757">
    <property type="term" value="F:glycosyltransferase activity"/>
    <property type="evidence" value="ECO:0007669"/>
    <property type="project" value="InterPro"/>
</dbReference>
<dbReference type="Gene3D" id="3.40.50.2000">
    <property type="entry name" value="Glycogen Phosphorylase B"/>
    <property type="match status" value="1"/>
</dbReference>
<sequence length="280" mass="32416">MTLAYVPCEKCSYENVARYEGFDITRNLFEAEVCIDDPVLFLKRIRGVVDDVSCLLWGDTVYNALFYVKEMTKYDNFIVASMWNFEMFTKVGFPPKGVKKRHIRPIQVEEKRDKLFITLGESRFFDRKNLTLVDSLTREMGLRSQTIVVGNMGNPDYFTFSLTERQKYELYARAKFFLALSKSEGFGLPPVEAMAVGTIPIFVNAHGYRENLVGLPVDPVDEYTYTPDGVNFFKVWDFSLHELRYEINHALTMGKDEYDDLVAKVKKRAREYVIEGGISR</sequence>